<proteinExistence type="predicted"/>
<dbReference type="AlphaFoldDB" id="A0A284RZ90"/>
<protein>
    <submittedName>
        <fullName evidence="2">Uncharacterized protein</fullName>
    </submittedName>
</protein>
<evidence type="ECO:0000313" key="3">
    <source>
        <dbReference type="Proteomes" id="UP000219338"/>
    </source>
</evidence>
<name>A0A284RZ90_ARMOS</name>
<feature type="region of interest" description="Disordered" evidence="1">
    <location>
        <begin position="19"/>
        <end position="49"/>
    </location>
</feature>
<gene>
    <name evidence="2" type="ORF">ARMOST_17482</name>
</gene>
<dbReference type="EMBL" id="FUEG01000022">
    <property type="protein sequence ID" value="SJL14030.1"/>
    <property type="molecule type" value="Genomic_DNA"/>
</dbReference>
<evidence type="ECO:0000313" key="2">
    <source>
        <dbReference type="EMBL" id="SJL14030.1"/>
    </source>
</evidence>
<accession>A0A284RZ90</accession>
<keyword evidence="3" id="KW-1185">Reference proteome</keyword>
<evidence type="ECO:0000256" key="1">
    <source>
        <dbReference type="SAM" id="MobiDB-lite"/>
    </source>
</evidence>
<sequence>MPSECEKLRLQISTSHTKTVKKDSVTANTIDTVPHLPTSRSRSTTRPADEAVSYAGHVHRTRPVAANTATEEQPLRKVPTELRPLSLVESGRGWSVGAGTGANSLSDFVKVYLKAASSESVNAITGFGTVRDGYHYDTYCRIAPYPFIPRYGLYISTT</sequence>
<dbReference type="Proteomes" id="UP000219338">
    <property type="component" value="Unassembled WGS sequence"/>
</dbReference>
<organism evidence="2 3">
    <name type="scientific">Armillaria ostoyae</name>
    <name type="common">Armillaria root rot fungus</name>
    <dbReference type="NCBI Taxonomy" id="47428"/>
    <lineage>
        <taxon>Eukaryota</taxon>
        <taxon>Fungi</taxon>
        <taxon>Dikarya</taxon>
        <taxon>Basidiomycota</taxon>
        <taxon>Agaricomycotina</taxon>
        <taxon>Agaricomycetes</taxon>
        <taxon>Agaricomycetidae</taxon>
        <taxon>Agaricales</taxon>
        <taxon>Marasmiineae</taxon>
        <taxon>Physalacriaceae</taxon>
        <taxon>Armillaria</taxon>
    </lineage>
</organism>
<reference evidence="3" key="1">
    <citation type="journal article" date="2017" name="Nat. Ecol. Evol.">
        <title>Genome expansion and lineage-specific genetic innovations in the forest pathogenic fungi Armillaria.</title>
        <authorList>
            <person name="Sipos G."/>
            <person name="Prasanna A.N."/>
            <person name="Walter M.C."/>
            <person name="O'Connor E."/>
            <person name="Balint B."/>
            <person name="Krizsan K."/>
            <person name="Kiss B."/>
            <person name="Hess J."/>
            <person name="Varga T."/>
            <person name="Slot J."/>
            <person name="Riley R."/>
            <person name="Boka B."/>
            <person name="Rigling D."/>
            <person name="Barry K."/>
            <person name="Lee J."/>
            <person name="Mihaltcheva S."/>
            <person name="LaButti K."/>
            <person name="Lipzen A."/>
            <person name="Waldron R."/>
            <person name="Moloney N.M."/>
            <person name="Sperisen C."/>
            <person name="Kredics L."/>
            <person name="Vagvoelgyi C."/>
            <person name="Patrignani A."/>
            <person name="Fitzpatrick D."/>
            <person name="Nagy I."/>
            <person name="Doyle S."/>
            <person name="Anderson J.B."/>
            <person name="Grigoriev I.V."/>
            <person name="Gueldener U."/>
            <person name="Muensterkoetter M."/>
            <person name="Nagy L.G."/>
        </authorList>
    </citation>
    <scope>NUCLEOTIDE SEQUENCE [LARGE SCALE GENOMIC DNA]</scope>
    <source>
        <strain evidence="3">C18/9</strain>
    </source>
</reference>